<dbReference type="EMBL" id="LAZR01035075">
    <property type="protein sequence ID" value="KKL28508.1"/>
    <property type="molecule type" value="Genomic_DNA"/>
</dbReference>
<comment type="caution">
    <text evidence="1">The sequence shown here is derived from an EMBL/GenBank/DDBJ whole genome shotgun (WGS) entry which is preliminary data.</text>
</comment>
<organism evidence="1">
    <name type="scientific">marine sediment metagenome</name>
    <dbReference type="NCBI Taxonomy" id="412755"/>
    <lineage>
        <taxon>unclassified sequences</taxon>
        <taxon>metagenomes</taxon>
        <taxon>ecological metagenomes</taxon>
    </lineage>
</organism>
<name>A0A0F9EXF4_9ZZZZ</name>
<gene>
    <name evidence="1" type="ORF">LCGC14_2374480</name>
</gene>
<evidence type="ECO:0000313" key="1">
    <source>
        <dbReference type="EMBL" id="KKL28508.1"/>
    </source>
</evidence>
<sequence>KSALVAAYQKWYNGPRTDALEEK</sequence>
<proteinExistence type="predicted"/>
<accession>A0A0F9EXF4</accession>
<reference evidence="1" key="1">
    <citation type="journal article" date="2015" name="Nature">
        <title>Complex archaea that bridge the gap between prokaryotes and eukaryotes.</title>
        <authorList>
            <person name="Spang A."/>
            <person name="Saw J.H."/>
            <person name="Jorgensen S.L."/>
            <person name="Zaremba-Niedzwiedzka K."/>
            <person name="Martijn J."/>
            <person name="Lind A.E."/>
            <person name="van Eijk R."/>
            <person name="Schleper C."/>
            <person name="Guy L."/>
            <person name="Ettema T.J."/>
        </authorList>
    </citation>
    <scope>NUCLEOTIDE SEQUENCE</scope>
</reference>
<protein>
    <submittedName>
        <fullName evidence="1">Uncharacterized protein</fullName>
    </submittedName>
</protein>
<dbReference type="AlphaFoldDB" id="A0A0F9EXF4"/>
<feature type="non-terminal residue" evidence="1">
    <location>
        <position position="1"/>
    </location>
</feature>